<dbReference type="AlphaFoldDB" id="A0A3E0HTC6"/>
<name>A0A3E0HTC6_9PSEU</name>
<reference evidence="2 3" key="1">
    <citation type="submission" date="2018-08" db="EMBL/GenBank/DDBJ databases">
        <title>Genomic Encyclopedia of Archaeal and Bacterial Type Strains, Phase II (KMG-II): from individual species to whole genera.</title>
        <authorList>
            <person name="Goeker M."/>
        </authorList>
    </citation>
    <scope>NUCLEOTIDE SEQUENCE [LARGE SCALE GENOMIC DNA]</scope>
    <source>
        <strain evidence="2 3">DSM 45791</strain>
    </source>
</reference>
<feature type="transmembrane region" description="Helical" evidence="1">
    <location>
        <begin position="53"/>
        <end position="71"/>
    </location>
</feature>
<feature type="transmembrane region" description="Helical" evidence="1">
    <location>
        <begin position="218"/>
        <end position="236"/>
    </location>
</feature>
<evidence type="ECO:0000256" key="1">
    <source>
        <dbReference type="SAM" id="Phobius"/>
    </source>
</evidence>
<dbReference type="RefSeq" id="WP_116174367.1">
    <property type="nucleotide sequence ID" value="NZ_CP144375.1"/>
</dbReference>
<feature type="transmembrane region" description="Helical" evidence="1">
    <location>
        <begin position="18"/>
        <end position="38"/>
    </location>
</feature>
<accession>A0A3E0HTC6</accession>
<gene>
    <name evidence="2" type="ORF">BCF44_10456</name>
</gene>
<sequence length="241" mass="25292">MTLLAVERIKLFSTRAPVWCIATALVLTIGVTAGLTMLDHAGEGPTPSSTQTMYILGLTVIMVMATLSVTTEYRFGTMRATFQAVSSRSRALLAKATVLAIVAGLVGEVSSFGSWGVAKLIAHSPDTDIHTAAEWRQIAGMGLVYAIAAVLAVAVGALLRQSAAAVAILLVFPLLVEQLVEIIPRVGDRLHDWMPFVAASQFASTADRGLPYGPWGGLAYFAAIAAALLVAALAVVEKRDA</sequence>
<comment type="caution">
    <text evidence="2">The sequence shown here is derived from an EMBL/GenBank/DDBJ whole genome shotgun (WGS) entry which is preliminary data.</text>
</comment>
<proteinExistence type="predicted"/>
<protein>
    <submittedName>
        <fullName evidence="2">ABC-2 type transport system permease protein</fullName>
    </submittedName>
</protein>
<keyword evidence="1" id="KW-0812">Transmembrane</keyword>
<keyword evidence="1" id="KW-0472">Membrane</keyword>
<evidence type="ECO:0000313" key="2">
    <source>
        <dbReference type="EMBL" id="REH49793.1"/>
    </source>
</evidence>
<feature type="transmembrane region" description="Helical" evidence="1">
    <location>
        <begin position="92"/>
        <end position="118"/>
    </location>
</feature>
<keyword evidence="3" id="KW-1185">Reference proteome</keyword>
<feature type="transmembrane region" description="Helical" evidence="1">
    <location>
        <begin position="166"/>
        <end position="186"/>
    </location>
</feature>
<evidence type="ECO:0000313" key="3">
    <source>
        <dbReference type="Proteomes" id="UP000256269"/>
    </source>
</evidence>
<feature type="transmembrane region" description="Helical" evidence="1">
    <location>
        <begin position="138"/>
        <end position="159"/>
    </location>
</feature>
<dbReference type="OrthoDB" id="4336046at2"/>
<keyword evidence="1" id="KW-1133">Transmembrane helix</keyword>
<dbReference type="Proteomes" id="UP000256269">
    <property type="component" value="Unassembled WGS sequence"/>
</dbReference>
<dbReference type="EMBL" id="QUNO01000004">
    <property type="protein sequence ID" value="REH49793.1"/>
    <property type="molecule type" value="Genomic_DNA"/>
</dbReference>
<organism evidence="2 3">
    <name type="scientific">Kutzneria buriramensis</name>
    <dbReference type="NCBI Taxonomy" id="1045776"/>
    <lineage>
        <taxon>Bacteria</taxon>
        <taxon>Bacillati</taxon>
        <taxon>Actinomycetota</taxon>
        <taxon>Actinomycetes</taxon>
        <taxon>Pseudonocardiales</taxon>
        <taxon>Pseudonocardiaceae</taxon>
        <taxon>Kutzneria</taxon>
    </lineage>
</organism>